<dbReference type="PANTHER" id="PTHR47968:SF65">
    <property type="entry name" value="KINESIN MOTOR DOMAIN-CONTAINING PROTEIN"/>
    <property type="match status" value="1"/>
</dbReference>
<keyword evidence="7 12" id="KW-0175">Coiled coil</keyword>
<feature type="compositionally biased region" description="Polar residues" evidence="13">
    <location>
        <begin position="735"/>
        <end position="749"/>
    </location>
</feature>
<evidence type="ECO:0000259" key="14">
    <source>
        <dbReference type="PROSITE" id="PS50067"/>
    </source>
</evidence>
<dbReference type="PANTHER" id="PTHR47968">
    <property type="entry name" value="CENTROMERE PROTEIN E"/>
    <property type="match status" value="1"/>
</dbReference>
<evidence type="ECO:0000256" key="8">
    <source>
        <dbReference type="ARBA" id="ARBA00023175"/>
    </source>
</evidence>
<dbReference type="GO" id="GO:0003777">
    <property type="term" value="F:microtubule motor activity"/>
    <property type="evidence" value="ECO:0007669"/>
    <property type="project" value="InterPro"/>
</dbReference>
<feature type="region of interest" description="Disordered" evidence="13">
    <location>
        <begin position="672"/>
        <end position="817"/>
    </location>
</feature>
<comment type="caution">
    <text evidence="15">The sequence shown here is derived from an EMBL/GenBank/DDBJ whole genome shotgun (WGS) entry which is preliminary data.</text>
</comment>
<feature type="domain" description="Kinesin motor" evidence="14">
    <location>
        <begin position="36"/>
        <end position="381"/>
    </location>
</feature>
<feature type="region of interest" description="Disordered" evidence="13">
    <location>
        <begin position="1018"/>
        <end position="1052"/>
    </location>
</feature>
<name>A0A9Q0YJJ8_HOLLE</name>
<keyword evidence="3" id="KW-0963">Cytoplasm</keyword>
<evidence type="ECO:0000313" key="15">
    <source>
        <dbReference type="EMBL" id="KAJ8023469.1"/>
    </source>
</evidence>
<dbReference type="InterPro" id="IPR027417">
    <property type="entry name" value="P-loop_NTPase"/>
</dbReference>
<gene>
    <name evidence="15" type="ORF">HOLleu_35923</name>
</gene>
<accession>A0A9Q0YJJ8</accession>
<reference evidence="15" key="1">
    <citation type="submission" date="2021-10" db="EMBL/GenBank/DDBJ databases">
        <title>Tropical sea cucumber genome reveals ecological adaptation and Cuvierian tubules defense mechanism.</title>
        <authorList>
            <person name="Chen T."/>
        </authorList>
    </citation>
    <scope>NUCLEOTIDE SEQUENCE</scope>
    <source>
        <strain evidence="15">Nanhai2018</strain>
        <tissue evidence="15">Muscle</tissue>
    </source>
</reference>
<dbReference type="InterPro" id="IPR027640">
    <property type="entry name" value="Kinesin-like_fam"/>
</dbReference>
<dbReference type="EMBL" id="JAIZAY010000019">
    <property type="protein sequence ID" value="KAJ8023469.1"/>
    <property type="molecule type" value="Genomic_DNA"/>
</dbReference>
<sequence>MPARRQSFRTPRGNRKHSNGGSPGVSQSEVEDTNSNVRVVVRVRPLNAQEVEKNSSSIIHVLDENVLIFDPKSEDSPNNFYRGKRVRHRNLLQKKSRDMRFAFDHIFDANSSQEYVYEKTTKSIVDSILNGFNASVFAYGATGAGKTHTMLGGPDSPGVIFLTMLELYEKINAIQSEKTCNVTVSYLEVYNETIRDLIKPSGPLAVREDPQKGVLVSGLSVHKPKSAEELFQMLEFGNQNRTQHPTDANKQSSRSHAVFQVFVRQKDRTAGLKTDVRLAKMSLIDLAGSERATVTTNRGARFREGANINKSLLALGNCINALAEAKSKGHVPYRNSKLTRLLKDSLGGNCKTVMIAAVSPSNLTYEDTYNTLKYANRTKDIKTSLKRNVVSVNFHVTKYAKIVEELRAEVTELKAKLRNQESQVSLATPAIYQPDEKTLRFQVQIQQIFSQRASIRKELLELESSDRSLTAKILRKEMLTERVQMIHGSNCLGEKTLSKFEKVIATTRKRQHRLKDRKAAVELRSQENEAALQRLKTEASDGSFLPDVLQENLRAREMEIEIRDSRRLIKHIRRFARNQESHIQSSEKLIGTLLSVVRRQFYLIKGSGLVTDEITQEFEGIQRQVEGNREVAWADQSVLEDSDRVNTSTDQQSGDGSLNYLLNLPVYRCEIGTPKVQPPKNHRRLSYSKTGNSPHYSPHPRRANHPGISPDETASPSPPVPFVTPVFDPSGEVPKTNSGVPSSTNQIEQQGKHSLPVADSREVHTSSMPPSVGTPASHGNGKESHMPRRVPKRSPMVRRGTFGTPQSIRTPPQRVATVTTPPVRIPIRNLKGTEVKSKAQERLSCIEEDEIPKMEEMTSSPTNDSVEKTLEGQNNFKISPVTGKTLTFAEVVSTPTSLIPVKNSHRNPFATLSTNSPTLGRTSLPVGDPKMIEDIVKIGYSNKKTPQHGKVKRVAKENTVRKPLHHPYHRRSKSQGSNLITRENIRNSEYLHKYGLPSILDQMPSVKQSRQVPAYMSMTKSAASKRKHAPERRRYGPKNTHYQTEGKHARSWKTTQDFGQIQHHEYLAKYYVWQLEVVAI</sequence>
<keyword evidence="16" id="KW-1185">Reference proteome</keyword>
<dbReference type="PROSITE" id="PS00411">
    <property type="entry name" value="KINESIN_MOTOR_1"/>
    <property type="match status" value="1"/>
</dbReference>
<proteinExistence type="inferred from homology"/>
<keyword evidence="5 11" id="KW-0547">Nucleotide-binding</keyword>
<keyword evidence="8 11" id="KW-0505">Motor protein</keyword>
<evidence type="ECO:0000256" key="9">
    <source>
        <dbReference type="ARBA" id="ARBA00023212"/>
    </source>
</evidence>
<dbReference type="GO" id="GO:0007018">
    <property type="term" value="P:microtubule-based movement"/>
    <property type="evidence" value="ECO:0007669"/>
    <property type="project" value="InterPro"/>
</dbReference>
<evidence type="ECO:0000313" key="16">
    <source>
        <dbReference type="Proteomes" id="UP001152320"/>
    </source>
</evidence>
<dbReference type="FunFam" id="3.40.850.10:FF:000027">
    <property type="entry name" value="Kinesin-like protein"/>
    <property type="match status" value="1"/>
</dbReference>
<comment type="subcellular location">
    <subcellularLocation>
        <location evidence="2">Cytoplasm</location>
        <location evidence="2">Cytoskeleton</location>
    </subcellularLocation>
    <subcellularLocation>
        <location evidence="1">Nucleus</location>
    </subcellularLocation>
</comment>
<evidence type="ECO:0000256" key="12">
    <source>
        <dbReference type="SAM" id="Coils"/>
    </source>
</evidence>
<feature type="compositionally biased region" description="Basic residues" evidence="13">
    <location>
        <begin position="787"/>
        <end position="796"/>
    </location>
</feature>
<organism evidence="15 16">
    <name type="scientific">Holothuria leucospilota</name>
    <name type="common">Black long sea cucumber</name>
    <name type="synonym">Mertensiothuria leucospilota</name>
    <dbReference type="NCBI Taxonomy" id="206669"/>
    <lineage>
        <taxon>Eukaryota</taxon>
        <taxon>Metazoa</taxon>
        <taxon>Echinodermata</taxon>
        <taxon>Eleutherozoa</taxon>
        <taxon>Echinozoa</taxon>
        <taxon>Holothuroidea</taxon>
        <taxon>Aspidochirotacea</taxon>
        <taxon>Aspidochirotida</taxon>
        <taxon>Holothuriidae</taxon>
        <taxon>Holothuria</taxon>
    </lineage>
</organism>
<evidence type="ECO:0000256" key="7">
    <source>
        <dbReference type="ARBA" id="ARBA00023054"/>
    </source>
</evidence>
<dbReference type="Proteomes" id="UP001152320">
    <property type="component" value="Chromosome 19"/>
</dbReference>
<dbReference type="GO" id="GO:0008017">
    <property type="term" value="F:microtubule binding"/>
    <property type="evidence" value="ECO:0007669"/>
    <property type="project" value="InterPro"/>
</dbReference>
<keyword evidence="4" id="KW-0493">Microtubule</keyword>
<evidence type="ECO:0000256" key="13">
    <source>
        <dbReference type="SAM" id="MobiDB-lite"/>
    </source>
</evidence>
<evidence type="ECO:0000256" key="5">
    <source>
        <dbReference type="ARBA" id="ARBA00022741"/>
    </source>
</evidence>
<evidence type="ECO:0000256" key="6">
    <source>
        <dbReference type="ARBA" id="ARBA00022840"/>
    </source>
</evidence>
<feature type="coiled-coil region" evidence="12">
    <location>
        <begin position="396"/>
        <end position="423"/>
    </location>
</feature>
<feature type="region of interest" description="Disordered" evidence="13">
    <location>
        <begin position="1"/>
        <end position="33"/>
    </location>
</feature>
<dbReference type="GO" id="GO:0005634">
    <property type="term" value="C:nucleus"/>
    <property type="evidence" value="ECO:0007669"/>
    <property type="project" value="UniProtKB-SubCell"/>
</dbReference>
<feature type="compositionally biased region" description="Polar residues" evidence="13">
    <location>
        <begin position="24"/>
        <end position="33"/>
    </location>
</feature>
<evidence type="ECO:0000256" key="10">
    <source>
        <dbReference type="ARBA" id="ARBA00023242"/>
    </source>
</evidence>
<dbReference type="PRINTS" id="PR00380">
    <property type="entry name" value="KINESINHEAVY"/>
</dbReference>
<protein>
    <submittedName>
        <fullName evidence="15">Kinesin-like protein KIF18A</fullName>
    </submittedName>
</protein>
<keyword evidence="6 11" id="KW-0067">ATP-binding</keyword>
<dbReference type="SUPFAM" id="SSF52540">
    <property type="entry name" value="P-loop containing nucleoside triphosphate hydrolases"/>
    <property type="match status" value="1"/>
</dbReference>
<dbReference type="PROSITE" id="PS50067">
    <property type="entry name" value="KINESIN_MOTOR_2"/>
    <property type="match status" value="1"/>
</dbReference>
<comment type="similarity">
    <text evidence="11">Belongs to the TRAFAC class myosin-kinesin ATPase superfamily. Kinesin family.</text>
</comment>
<dbReference type="InterPro" id="IPR001752">
    <property type="entry name" value="Kinesin_motor_dom"/>
</dbReference>
<dbReference type="CDD" id="cd01370">
    <property type="entry name" value="KISc_KIP3_like"/>
    <property type="match status" value="1"/>
</dbReference>
<dbReference type="Pfam" id="PF00225">
    <property type="entry name" value="Kinesin"/>
    <property type="match status" value="1"/>
</dbReference>
<feature type="compositionally biased region" description="Polar residues" evidence="13">
    <location>
        <begin position="803"/>
        <end position="817"/>
    </location>
</feature>
<feature type="binding site" evidence="11">
    <location>
        <begin position="140"/>
        <end position="147"/>
    </location>
    <ligand>
        <name>ATP</name>
        <dbReference type="ChEBI" id="CHEBI:30616"/>
    </ligand>
</feature>
<evidence type="ECO:0000256" key="4">
    <source>
        <dbReference type="ARBA" id="ARBA00022701"/>
    </source>
</evidence>
<dbReference type="InterPro" id="IPR036961">
    <property type="entry name" value="Kinesin_motor_dom_sf"/>
</dbReference>
<dbReference type="GO" id="GO:0005524">
    <property type="term" value="F:ATP binding"/>
    <property type="evidence" value="ECO:0007669"/>
    <property type="project" value="UniProtKB-UniRule"/>
</dbReference>
<evidence type="ECO:0000256" key="11">
    <source>
        <dbReference type="PROSITE-ProRule" id="PRU00283"/>
    </source>
</evidence>
<keyword evidence="10" id="KW-0539">Nucleus</keyword>
<evidence type="ECO:0000256" key="2">
    <source>
        <dbReference type="ARBA" id="ARBA00004245"/>
    </source>
</evidence>
<dbReference type="InterPro" id="IPR019821">
    <property type="entry name" value="Kinesin_motor_CS"/>
</dbReference>
<dbReference type="Gene3D" id="3.40.850.10">
    <property type="entry name" value="Kinesin motor domain"/>
    <property type="match status" value="1"/>
</dbReference>
<evidence type="ECO:0000256" key="3">
    <source>
        <dbReference type="ARBA" id="ARBA00022490"/>
    </source>
</evidence>
<evidence type="ECO:0000256" key="1">
    <source>
        <dbReference type="ARBA" id="ARBA00004123"/>
    </source>
</evidence>
<dbReference type="AlphaFoldDB" id="A0A9Q0YJJ8"/>
<dbReference type="SMART" id="SM00129">
    <property type="entry name" value="KISc"/>
    <property type="match status" value="1"/>
</dbReference>
<dbReference type="GO" id="GO:0005874">
    <property type="term" value="C:microtubule"/>
    <property type="evidence" value="ECO:0007669"/>
    <property type="project" value="UniProtKB-KW"/>
</dbReference>
<keyword evidence="9" id="KW-0206">Cytoskeleton</keyword>
<dbReference type="OrthoDB" id="3176171at2759"/>